<keyword evidence="5" id="KW-0963">Cytoplasm</keyword>
<dbReference type="Gene3D" id="3.30.230.40">
    <property type="entry name" value="Imidazole glycerol phosphate dehydratase, domain 1"/>
    <property type="match status" value="2"/>
</dbReference>
<keyword evidence="4 5" id="KW-0456">Lyase</keyword>
<comment type="similarity">
    <text evidence="5">Belongs to the imidazoleglycerol-phosphate dehydratase family.</text>
</comment>
<organism evidence="6 7">
    <name type="scientific">Candidatus Lokiarchaeum ossiferum</name>
    <dbReference type="NCBI Taxonomy" id="2951803"/>
    <lineage>
        <taxon>Archaea</taxon>
        <taxon>Promethearchaeati</taxon>
        <taxon>Promethearchaeota</taxon>
        <taxon>Promethearchaeia</taxon>
        <taxon>Promethearchaeales</taxon>
        <taxon>Promethearchaeaceae</taxon>
        <taxon>Candidatus Lokiarchaeum</taxon>
    </lineage>
</organism>
<keyword evidence="2 5" id="KW-0028">Amino-acid biosynthesis</keyword>
<dbReference type="PROSITE" id="PS00955">
    <property type="entry name" value="IGP_DEHYDRATASE_2"/>
    <property type="match status" value="1"/>
</dbReference>
<dbReference type="Proteomes" id="UP001208689">
    <property type="component" value="Chromosome"/>
</dbReference>
<dbReference type="InterPro" id="IPR020565">
    <property type="entry name" value="ImidazoleglycerP_deHydtase_CS"/>
</dbReference>
<dbReference type="NCBIfam" id="NF002111">
    <property type="entry name" value="PRK00951.2-1"/>
    <property type="match status" value="1"/>
</dbReference>
<evidence type="ECO:0000313" key="6">
    <source>
        <dbReference type="EMBL" id="UYP46802.1"/>
    </source>
</evidence>
<comment type="subcellular location">
    <subcellularLocation>
        <location evidence="5">Cytoplasm</location>
    </subcellularLocation>
</comment>
<accession>A0ABY6HTF2</accession>
<reference evidence="6" key="1">
    <citation type="submission" date="2022-09" db="EMBL/GenBank/DDBJ databases">
        <title>Actin cytoskeleton and complex cell architecture in an #Asgard archaeon.</title>
        <authorList>
            <person name="Ponce Toledo R.I."/>
            <person name="Schleper C."/>
            <person name="Rodrigues Oliveira T."/>
            <person name="Wollweber F."/>
            <person name="Xu J."/>
            <person name="Rittmann S."/>
            <person name="Klingl A."/>
            <person name="Pilhofer M."/>
        </authorList>
    </citation>
    <scope>NUCLEOTIDE SEQUENCE</scope>
    <source>
        <strain evidence="6">B-35</strain>
    </source>
</reference>
<dbReference type="SUPFAM" id="SSF54211">
    <property type="entry name" value="Ribosomal protein S5 domain 2-like"/>
    <property type="match status" value="2"/>
</dbReference>
<dbReference type="PANTHER" id="PTHR23133">
    <property type="entry name" value="IMIDAZOLEGLYCEROL-PHOSPHATE DEHYDRATASE HIS7"/>
    <property type="match status" value="1"/>
</dbReference>
<evidence type="ECO:0000256" key="5">
    <source>
        <dbReference type="HAMAP-Rule" id="MF_00076"/>
    </source>
</evidence>
<dbReference type="CDD" id="cd07914">
    <property type="entry name" value="IGPD"/>
    <property type="match status" value="1"/>
</dbReference>
<dbReference type="InterPro" id="IPR038494">
    <property type="entry name" value="IGPD_sf"/>
</dbReference>
<dbReference type="Pfam" id="PF00475">
    <property type="entry name" value="IGPD"/>
    <property type="match status" value="1"/>
</dbReference>
<dbReference type="InterPro" id="IPR020568">
    <property type="entry name" value="Ribosomal_Su5_D2-typ_SF"/>
</dbReference>
<dbReference type="InterPro" id="IPR000807">
    <property type="entry name" value="ImidazoleglycerolP_deHydtase"/>
</dbReference>
<name>A0ABY6HTF2_9ARCH</name>
<dbReference type="NCBIfam" id="NF002114">
    <property type="entry name" value="PRK00951.2-4"/>
    <property type="match status" value="1"/>
</dbReference>
<keyword evidence="3 5" id="KW-0368">Histidine biosynthesis</keyword>
<dbReference type="HAMAP" id="MF_00076">
    <property type="entry name" value="HisB"/>
    <property type="match status" value="1"/>
</dbReference>
<dbReference type="GO" id="GO:0004424">
    <property type="term" value="F:imidazoleglycerol-phosphate dehydratase activity"/>
    <property type="evidence" value="ECO:0007669"/>
    <property type="project" value="UniProtKB-EC"/>
</dbReference>
<evidence type="ECO:0000256" key="3">
    <source>
        <dbReference type="ARBA" id="ARBA00023102"/>
    </source>
</evidence>
<evidence type="ECO:0000256" key="2">
    <source>
        <dbReference type="ARBA" id="ARBA00022605"/>
    </source>
</evidence>
<keyword evidence="7" id="KW-1185">Reference proteome</keyword>
<dbReference type="PROSITE" id="PS00954">
    <property type="entry name" value="IGP_DEHYDRATASE_1"/>
    <property type="match status" value="1"/>
</dbReference>
<gene>
    <name evidence="5" type="primary">hisB</name>
    <name evidence="6" type="ORF">NEF87_003087</name>
</gene>
<evidence type="ECO:0000256" key="1">
    <source>
        <dbReference type="ARBA" id="ARBA00005047"/>
    </source>
</evidence>
<evidence type="ECO:0000313" key="7">
    <source>
        <dbReference type="Proteomes" id="UP001208689"/>
    </source>
</evidence>
<dbReference type="PANTHER" id="PTHR23133:SF2">
    <property type="entry name" value="IMIDAZOLEGLYCEROL-PHOSPHATE DEHYDRATASE"/>
    <property type="match status" value="1"/>
</dbReference>
<dbReference type="EMBL" id="CP104013">
    <property type="protein sequence ID" value="UYP46802.1"/>
    <property type="molecule type" value="Genomic_DNA"/>
</dbReference>
<proteinExistence type="inferred from homology"/>
<protein>
    <recommendedName>
        <fullName evidence="5">Imidazoleglycerol-phosphate dehydratase</fullName>
        <shortName evidence="5">IGPD</shortName>
        <ecNumber evidence="5">4.2.1.19</ecNumber>
    </recommendedName>
</protein>
<evidence type="ECO:0000256" key="4">
    <source>
        <dbReference type="ARBA" id="ARBA00023239"/>
    </source>
</evidence>
<comment type="pathway">
    <text evidence="1 5">Amino-acid biosynthesis; L-histidine biosynthesis; L-histidine from 5-phospho-alpha-D-ribose 1-diphosphate: step 6/9.</text>
</comment>
<comment type="catalytic activity">
    <reaction evidence="5">
        <text>D-erythro-1-(imidazol-4-yl)glycerol 3-phosphate = 3-(imidazol-4-yl)-2-oxopropyl phosphate + H2O</text>
        <dbReference type="Rhea" id="RHEA:11040"/>
        <dbReference type="ChEBI" id="CHEBI:15377"/>
        <dbReference type="ChEBI" id="CHEBI:57766"/>
        <dbReference type="ChEBI" id="CHEBI:58278"/>
        <dbReference type="EC" id="4.2.1.19"/>
    </reaction>
</comment>
<dbReference type="EC" id="4.2.1.19" evidence="5"/>
<sequence>MRTTKLTRNTNETQIDISINLDGTGIYDVKTPIGFLTHMLESFAKHGLFDLELNSMGDLEVDQHHLVEDVGIALGEAFDQVLGDKKGINRNGFCIYPMDDSLVTVALDLGGRPYFSFLGEFRRRYCGELDLDLLEDFFRGFSSALKINLFIEINQGTNDHHKVEAIFKALAKSLMQACSINSRIKNIIPSTKGVI</sequence>